<feature type="transmembrane region" description="Helical" evidence="1">
    <location>
        <begin position="220"/>
        <end position="245"/>
    </location>
</feature>
<dbReference type="RefSeq" id="XP_012181294.1">
    <property type="nucleotide sequence ID" value="XM_012325904.1"/>
</dbReference>
<name>J4I9Z3_9APHY</name>
<feature type="transmembrane region" description="Helical" evidence="1">
    <location>
        <begin position="111"/>
        <end position="129"/>
    </location>
</feature>
<protein>
    <recommendedName>
        <fullName evidence="2">DUF6534 domain-containing protein</fullName>
    </recommendedName>
</protein>
<feature type="transmembrane region" description="Helical" evidence="1">
    <location>
        <begin position="65"/>
        <end position="91"/>
    </location>
</feature>
<feature type="domain" description="DUF6534" evidence="2">
    <location>
        <begin position="195"/>
        <end position="273"/>
    </location>
</feature>
<dbReference type="STRING" id="599839.J4I9Z3"/>
<organism evidence="3 4">
    <name type="scientific">Fibroporia radiculosa</name>
    <dbReference type="NCBI Taxonomy" id="599839"/>
    <lineage>
        <taxon>Eukaryota</taxon>
        <taxon>Fungi</taxon>
        <taxon>Dikarya</taxon>
        <taxon>Basidiomycota</taxon>
        <taxon>Agaricomycotina</taxon>
        <taxon>Agaricomycetes</taxon>
        <taxon>Polyporales</taxon>
        <taxon>Fibroporiaceae</taxon>
        <taxon>Fibroporia</taxon>
    </lineage>
</organism>
<dbReference type="Pfam" id="PF20152">
    <property type="entry name" value="DUF6534"/>
    <property type="match status" value="1"/>
</dbReference>
<reference evidence="3 4" key="1">
    <citation type="journal article" date="2012" name="Appl. Environ. Microbiol.">
        <title>Short-read sequencing for genomic analysis of the brown rot fungus Fibroporia radiculosa.</title>
        <authorList>
            <person name="Tang J.D."/>
            <person name="Perkins A.D."/>
            <person name="Sonstegard T.S."/>
            <person name="Schroeder S.G."/>
            <person name="Burgess S.C."/>
            <person name="Diehl S.V."/>
        </authorList>
    </citation>
    <scope>NUCLEOTIDE SEQUENCE [LARGE SCALE GENOMIC DNA]</scope>
    <source>
        <strain evidence="3 4">TFFH 294</strain>
    </source>
</reference>
<proteinExistence type="predicted"/>
<dbReference type="PANTHER" id="PTHR40465:SF1">
    <property type="entry name" value="DUF6534 DOMAIN-CONTAINING PROTEIN"/>
    <property type="match status" value="1"/>
</dbReference>
<evidence type="ECO:0000259" key="2">
    <source>
        <dbReference type="Pfam" id="PF20152"/>
    </source>
</evidence>
<keyword evidence="1" id="KW-0472">Membrane</keyword>
<evidence type="ECO:0000313" key="3">
    <source>
        <dbReference type="EMBL" id="CCM02011.1"/>
    </source>
</evidence>
<sequence>MDLANTFGAILLGTFFAAMYVFILLRFHIKIGRADVPVLSLYGITILQTFIYIQNSKKDPLWSKLVVCYLWVLDTLHISFAIHVVYYYLILNYFDPLQLLDVAWSYKAQNIVGPICISSVQTLYVLRVWKLDAVVHRQSRFRYLLPVIVTILLFGGYAGSIAFWYELVQPANDSILHLEGLKWVTYVPLSLWSGVDVTIALSMSYLLARSRTGFQRSNTVIATIMMFTLNTGAITSVLSITSIIAKAALPGELVFIGLQSPLVPLHTNSFMAM</sequence>
<dbReference type="EMBL" id="HE797059">
    <property type="protein sequence ID" value="CCM02011.1"/>
    <property type="molecule type" value="Genomic_DNA"/>
</dbReference>
<keyword evidence="1" id="KW-1133">Transmembrane helix</keyword>
<gene>
    <name evidence="3" type="ORF">FIBRA_04087</name>
</gene>
<dbReference type="PANTHER" id="PTHR40465">
    <property type="entry name" value="CHROMOSOME 1, WHOLE GENOME SHOTGUN SEQUENCE"/>
    <property type="match status" value="1"/>
</dbReference>
<dbReference type="Proteomes" id="UP000006352">
    <property type="component" value="Unassembled WGS sequence"/>
</dbReference>
<keyword evidence="4" id="KW-1185">Reference proteome</keyword>
<dbReference type="HOGENOM" id="CLU_046025_5_3_1"/>
<feature type="transmembrane region" description="Helical" evidence="1">
    <location>
        <begin position="35"/>
        <end position="53"/>
    </location>
</feature>
<evidence type="ECO:0000313" key="4">
    <source>
        <dbReference type="Proteomes" id="UP000006352"/>
    </source>
</evidence>
<keyword evidence="1" id="KW-0812">Transmembrane</keyword>
<dbReference type="InterPro" id="IPR045339">
    <property type="entry name" value="DUF6534"/>
</dbReference>
<dbReference type="InParanoid" id="J4I9Z3"/>
<feature type="transmembrane region" description="Helical" evidence="1">
    <location>
        <begin position="141"/>
        <end position="165"/>
    </location>
</feature>
<evidence type="ECO:0000256" key="1">
    <source>
        <dbReference type="SAM" id="Phobius"/>
    </source>
</evidence>
<dbReference type="OrthoDB" id="2535105at2759"/>
<dbReference type="GeneID" id="24096922"/>
<dbReference type="AlphaFoldDB" id="J4I9Z3"/>
<feature type="transmembrane region" description="Helical" evidence="1">
    <location>
        <begin position="185"/>
        <end position="208"/>
    </location>
</feature>
<accession>J4I9Z3</accession>
<feature type="transmembrane region" description="Helical" evidence="1">
    <location>
        <begin position="7"/>
        <end position="29"/>
    </location>
</feature>